<dbReference type="InterPro" id="IPR050149">
    <property type="entry name" value="Collagen_superfamily"/>
</dbReference>
<keyword evidence="5" id="KW-1185">Reference proteome</keyword>
<organism evidence="4 5">
    <name type="scientific">Oryzias sinensis</name>
    <name type="common">Chinese medaka</name>
    <dbReference type="NCBI Taxonomy" id="183150"/>
    <lineage>
        <taxon>Eukaryota</taxon>
        <taxon>Metazoa</taxon>
        <taxon>Chordata</taxon>
        <taxon>Craniata</taxon>
        <taxon>Vertebrata</taxon>
        <taxon>Euteleostomi</taxon>
        <taxon>Actinopterygii</taxon>
        <taxon>Neopterygii</taxon>
        <taxon>Teleostei</taxon>
        <taxon>Neoteleostei</taxon>
        <taxon>Acanthomorphata</taxon>
        <taxon>Ovalentaria</taxon>
        <taxon>Atherinomorphae</taxon>
        <taxon>Beloniformes</taxon>
        <taxon>Adrianichthyidae</taxon>
        <taxon>Oryziinae</taxon>
        <taxon>Oryzias</taxon>
    </lineage>
</organism>
<dbReference type="GeneTree" id="ENSGT01090000262044"/>
<proteinExistence type="predicted"/>
<sequence>HFFQDKLFIQYMILSFKYKNNKNEKKYLEMLFIAKAFASLTLRFSPGFTGPPGEPGRPATGGRGVPGTPGYPGEKGQKGRPGDPGISLPGPPGRQGGPGLPEGTPKFLFIIGDPGFPGRDGPQGPIGPKGDRGDPGIPGPPGFARPPEDIKGVKGDPGPPGILRLCAKLMNSGHVLSAGLAGFPGQKGIAGLPGDPGLPGTDGRPGAPGPQGLELTALRYIDRNIQLMFFIVRFSFLQDLREILVYLEVQVVLDFQGQRATWAIWEFQVSERFCPDIPSGKSISGFLCCVIIVKHVSLA</sequence>
<reference evidence="4" key="1">
    <citation type="submission" date="2025-08" db="UniProtKB">
        <authorList>
            <consortium name="Ensembl"/>
        </authorList>
    </citation>
    <scope>IDENTIFICATION</scope>
</reference>
<dbReference type="PANTHER" id="PTHR24023">
    <property type="entry name" value="COLLAGEN ALPHA"/>
    <property type="match status" value="1"/>
</dbReference>
<evidence type="ECO:0000313" key="4">
    <source>
        <dbReference type="Ensembl" id="ENSOSIP00000035722.1"/>
    </source>
</evidence>
<dbReference type="Ensembl" id="ENSOSIT00000037666.1">
    <property type="protein sequence ID" value="ENSOSIP00000035722.1"/>
    <property type="gene ID" value="ENSOSIG00000017826.1"/>
</dbReference>
<name>A0A8C7Z3K3_9TELE</name>
<keyword evidence="2" id="KW-0964">Secreted</keyword>
<reference evidence="4" key="2">
    <citation type="submission" date="2025-09" db="UniProtKB">
        <authorList>
            <consortium name="Ensembl"/>
        </authorList>
    </citation>
    <scope>IDENTIFICATION</scope>
</reference>
<evidence type="ECO:0000256" key="2">
    <source>
        <dbReference type="ARBA" id="ARBA00022530"/>
    </source>
</evidence>
<dbReference type="GO" id="GO:0005615">
    <property type="term" value="C:extracellular space"/>
    <property type="evidence" value="ECO:0007669"/>
    <property type="project" value="TreeGrafter"/>
</dbReference>
<comment type="subcellular location">
    <subcellularLocation>
        <location evidence="1">Secreted</location>
        <location evidence="1">Extracellular space</location>
        <location evidence="1">Extracellular matrix</location>
    </subcellularLocation>
</comment>
<dbReference type="AlphaFoldDB" id="A0A8C7Z3K3"/>
<evidence type="ECO:0000313" key="5">
    <source>
        <dbReference type="Proteomes" id="UP000694383"/>
    </source>
</evidence>
<feature type="region of interest" description="Disordered" evidence="3">
    <location>
        <begin position="48"/>
        <end position="141"/>
    </location>
</feature>
<evidence type="ECO:0000256" key="1">
    <source>
        <dbReference type="ARBA" id="ARBA00004498"/>
    </source>
</evidence>
<keyword evidence="2" id="KW-0272">Extracellular matrix</keyword>
<protein>
    <submittedName>
        <fullName evidence="4">Uncharacterized protein</fullName>
    </submittedName>
</protein>
<accession>A0A8C7Z3K3</accession>
<dbReference type="PANTHER" id="PTHR24023:SF1082">
    <property type="entry name" value="COLLAGEN TRIPLE HELIX REPEAT"/>
    <property type="match status" value="1"/>
</dbReference>
<evidence type="ECO:0000256" key="3">
    <source>
        <dbReference type="SAM" id="MobiDB-lite"/>
    </source>
</evidence>
<dbReference type="GO" id="GO:0031012">
    <property type="term" value="C:extracellular matrix"/>
    <property type="evidence" value="ECO:0007669"/>
    <property type="project" value="TreeGrafter"/>
</dbReference>
<dbReference type="Proteomes" id="UP000694383">
    <property type="component" value="Unplaced"/>
</dbReference>